<dbReference type="GeneID" id="98569692"/>
<name>A0A429ZLH4_9ENTE</name>
<dbReference type="Proteomes" id="UP000287239">
    <property type="component" value="Unassembled WGS sequence"/>
</dbReference>
<dbReference type="RefSeq" id="WP_244922588.1">
    <property type="nucleotide sequence ID" value="NZ_NGJU01000014.1"/>
</dbReference>
<keyword evidence="2" id="KW-1185">Reference proteome</keyword>
<dbReference type="EMBL" id="NGJU01000014">
    <property type="protein sequence ID" value="RST94506.1"/>
    <property type="molecule type" value="Genomic_DNA"/>
</dbReference>
<reference evidence="1 2" key="1">
    <citation type="submission" date="2017-05" db="EMBL/GenBank/DDBJ databases">
        <title>Vagococcus spp. assemblies.</title>
        <authorList>
            <person name="Gulvik C.A."/>
        </authorList>
    </citation>
    <scope>NUCLEOTIDE SEQUENCE [LARGE SCALE GENOMIC DNA]</scope>
    <source>
        <strain evidence="1 2">NCFB 2777</strain>
    </source>
</reference>
<dbReference type="Gene3D" id="3.30.2320.30">
    <property type="entry name" value="ATP synthase, E subunit, C-terminal"/>
    <property type="match status" value="1"/>
</dbReference>
<evidence type="ECO:0008006" key="3">
    <source>
        <dbReference type="Google" id="ProtNLM"/>
    </source>
</evidence>
<dbReference type="SUPFAM" id="SSF160527">
    <property type="entry name" value="V-type ATPase subunit E-like"/>
    <property type="match status" value="1"/>
</dbReference>
<proteinExistence type="predicted"/>
<accession>A0A429ZLH4</accession>
<dbReference type="InterPro" id="IPR038495">
    <property type="entry name" value="ATPase_E_C"/>
</dbReference>
<sequence length="204" mass="23288">MSEQQIQATQDMVDAILAKGHSANHDYFSKEKAKLESEFAAEMAKLETVKVEQCQRISKNLKHEYDQKAQREVLLTNQKIVQEKQNYLEQVFQKSLTELKAWTKADYEEHMTAIFINNELVGEVEVIVAEYSQGFLTAEELSKLSQSQEKVTYRLSTDTIPNEGGFILAQGGIEYNFLFSSILAQVRDEKEFELAEALFTDGSD</sequence>
<protein>
    <recommendedName>
        <fullName evidence="3">V-type ATP synthase subunit E</fullName>
    </recommendedName>
</protein>
<organism evidence="1 2">
    <name type="scientific">Vagococcus salmoninarum</name>
    <dbReference type="NCBI Taxonomy" id="2739"/>
    <lineage>
        <taxon>Bacteria</taxon>
        <taxon>Bacillati</taxon>
        <taxon>Bacillota</taxon>
        <taxon>Bacilli</taxon>
        <taxon>Lactobacillales</taxon>
        <taxon>Enterococcaceae</taxon>
        <taxon>Vagococcus</taxon>
    </lineage>
</organism>
<gene>
    <name evidence="1" type="ORF">CBF35_09645</name>
</gene>
<evidence type="ECO:0000313" key="1">
    <source>
        <dbReference type="EMBL" id="RST94506.1"/>
    </source>
</evidence>
<dbReference type="AlphaFoldDB" id="A0A429ZLH4"/>
<evidence type="ECO:0000313" key="2">
    <source>
        <dbReference type="Proteomes" id="UP000287239"/>
    </source>
</evidence>
<comment type="caution">
    <text evidence="1">The sequence shown here is derived from an EMBL/GenBank/DDBJ whole genome shotgun (WGS) entry which is preliminary data.</text>
</comment>